<sequence length="387" mass="43148">MPERHTCDVAIVGGGLSGALIALALKKKRPDINLRLIESTGRIGGNHLWSFFASDIGDADRWLVAPLISHGWTGYDVHFPNHSRTLKQGYYSIDSDRLDQVVRERLYRHEIMFHAKVLGASARTVVLGEGDRIEAKGVIDCRGAGDLSLLDCGWQKFVGLELELEDAHDLPRPVIMDATVDQHDGYRFVYCLPFAATRMFIEDTYYSDTPDIDRNVIGRRIGEYALGRGWSYQQLIRTEAGALPVTMDGDFEGYWKSGGHRVAKAGMRAGLFHPLTGYSLPDAVRAAAMVAGMTDLSGGALHDALYGLARRTWKARGFYRILARMLFRAAEPGERYRVLERFYRLDADLIARFYAGQATLFDQARVLTGKPPVPIGKAIDAIRGSRR</sequence>
<dbReference type="EC" id="5.5.1.19" evidence="1"/>
<evidence type="ECO:0000313" key="1">
    <source>
        <dbReference type="EMBL" id="MBW4331937.1"/>
    </source>
</evidence>
<reference evidence="1 2" key="1">
    <citation type="submission" date="2021-07" db="EMBL/GenBank/DDBJ databases">
        <title>Stakelama flava sp. nov., a novel endophytic bacterium isolated from branch of Kandelia candel.</title>
        <authorList>
            <person name="Tuo L."/>
        </authorList>
    </citation>
    <scope>NUCLEOTIDE SEQUENCE [LARGE SCALE GENOMIC DNA]</scope>
    <source>
        <strain evidence="1 2">CBK3Z-3</strain>
    </source>
</reference>
<dbReference type="NCBIfam" id="TIGR01789">
    <property type="entry name" value="lycopene_cycl"/>
    <property type="match status" value="1"/>
</dbReference>
<evidence type="ECO:0000313" key="2">
    <source>
        <dbReference type="Proteomes" id="UP001197214"/>
    </source>
</evidence>
<name>A0ABS6XP09_9SPHN</name>
<dbReference type="Pfam" id="PF05834">
    <property type="entry name" value="Lycopene_cycl"/>
    <property type="match status" value="1"/>
</dbReference>
<dbReference type="InterPro" id="IPR008461">
    <property type="entry name" value="CrtY"/>
</dbReference>
<dbReference type="EMBL" id="JAHWZX010000015">
    <property type="protein sequence ID" value="MBW4331937.1"/>
    <property type="molecule type" value="Genomic_DNA"/>
</dbReference>
<dbReference type="GO" id="GO:0016853">
    <property type="term" value="F:isomerase activity"/>
    <property type="evidence" value="ECO:0007669"/>
    <property type="project" value="UniProtKB-KW"/>
</dbReference>
<dbReference type="RefSeq" id="WP_219239062.1">
    <property type="nucleotide sequence ID" value="NZ_JAHWZX010000015.1"/>
</dbReference>
<keyword evidence="1" id="KW-0413">Isomerase</keyword>
<protein>
    <submittedName>
        <fullName evidence="1">Lycopene beta-cyclase CrtY</fullName>
        <ecNumber evidence="1">5.5.1.19</ecNumber>
    </submittedName>
</protein>
<keyword evidence="2" id="KW-1185">Reference proteome</keyword>
<gene>
    <name evidence="1" type="primary">crtY</name>
    <name evidence="1" type="ORF">KY084_13775</name>
</gene>
<organism evidence="1 2">
    <name type="scientific">Stakelama flava</name>
    <dbReference type="NCBI Taxonomy" id="2860338"/>
    <lineage>
        <taxon>Bacteria</taxon>
        <taxon>Pseudomonadati</taxon>
        <taxon>Pseudomonadota</taxon>
        <taxon>Alphaproteobacteria</taxon>
        <taxon>Sphingomonadales</taxon>
        <taxon>Sphingomonadaceae</taxon>
        <taxon>Stakelama</taxon>
    </lineage>
</organism>
<dbReference type="InterPro" id="IPR010108">
    <property type="entry name" value="Lycopene_cyclase_b/e"/>
</dbReference>
<accession>A0ABS6XP09</accession>
<dbReference type="NCBIfam" id="TIGR01790">
    <property type="entry name" value="carotene-cycl"/>
    <property type="match status" value="1"/>
</dbReference>
<comment type="caution">
    <text evidence="1">The sequence shown here is derived from an EMBL/GenBank/DDBJ whole genome shotgun (WGS) entry which is preliminary data.</text>
</comment>
<dbReference type="Proteomes" id="UP001197214">
    <property type="component" value="Unassembled WGS sequence"/>
</dbReference>
<proteinExistence type="predicted"/>